<comment type="caution">
    <text evidence="1">The sequence shown here is derived from an EMBL/GenBank/DDBJ whole genome shotgun (WGS) entry which is preliminary data.</text>
</comment>
<dbReference type="GO" id="GO:0046403">
    <property type="term" value="F:polynucleotide 3'-phosphatase activity"/>
    <property type="evidence" value="ECO:0007669"/>
    <property type="project" value="TreeGrafter"/>
</dbReference>
<evidence type="ECO:0000313" key="1">
    <source>
        <dbReference type="EMBL" id="KAF9511932.1"/>
    </source>
</evidence>
<dbReference type="Pfam" id="PF13671">
    <property type="entry name" value="AAA_33"/>
    <property type="match status" value="1"/>
</dbReference>
<dbReference type="Proteomes" id="UP000886523">
    <property type="component" value="Unassembled WGS sequence"/>
</dbReference>
<dbReference type="GO" id="GO:0006281">
    <property type="term" value="P:DNA repair"/>
    <property type="evidence" value="ECO:0007669"/>
    <property type="project" value="TreeGrafter"/>
</dbReference>
<dbReference type="GO" id="GO:0003690">
    <property type="term" value="F:double-stranded DNA binding"/>
    <property type="evidence" value="ECO:0007669"/>
    <property type="project" value="TreeGrafter"/>
</dbReference>
<dbReference type="InterPro" id="IPR027417">
    <property type="entry name" value="P-loop_NTPase"/>
</dbReference>
<dbReference type="GO" id="GO:0046404">
    <property type="term" value="F:ATP-dependent polydeoxyribonucleotide 5'-hydroxyl-kinase activity"/>
    <property type="evidence" value="ECO:0007669"/>
    <property type="project" value="TreeGrafter"/>
</dbReference>
<dbReference type="SUPFAM" id="SSF52540">
    <property type="entry name" value="P-loop containing nucleoside triphosphate hydrolases"/>
    <property type="match status" value="1"/>
</dbReference>
<dbReference type="PANTHER" id="PTHR12083:SF9">
    <property type="entry name" value="BIFUNCTIONAL POLYNUCLEOTIDE PHOSPHATASE_KINASE"/>
    <property type="match status" value="1"/>
</dbReference>
<dbReference type="Gene3D" id="3.40.50.300">
    <property type="entry name" value="P-loop containing nucleotide triphosphate hydrolases"/>
    <property type="match status" value="1"/>
</dbReference>
<dbReference type="EMBL" id="MU128993">
    <property type="protein sequence ID" value="KAF9511932.1"/>
    <property type="molecule type" value="Genomic_DNA"/>
</dbReference>
<reference evidence="1" key="1">
    <citation type="journal article" date="2020" name="Nat. Commun.">
        <title>Large-scale genome sequencing of mycorrhizal fungi provides insights into the early evolution of symbiotic traits.</title>
        <authorList>
            <person name="Miyauchi S."/>
            <person name="Kiss E."/>
            <person name="Kuo A."/>
            <person name="Drula E."/>
            <person name="Kohler A."/>
            <person name="Sanchez-Garcia M."/>
            <person name="Morin E."/>
            <person name="Andreopoulos B."/>
            <person name="Barry K.W."/>
            <person name="Bonito G."/>
            <person name="Buee M."/>
            <person name="Carver A."/>
            <person name="Chen C."/>
            <person name="Cichocki N."/>
            <person name="Clum A."/>
            <person name="Culley D."/>
            <person name="Crous P.W."/>
            <person name="Fauchery L."/>
            <person name="Girlanda M."/>
            <person name="Hayes R.D."/>
            <person name="Keri Z."/>
            <person name="LaButti K."/>
            <person name="Lipzen A."/>
            <person name="Lombard V."/>
            <person name="Magnuson J."/>
            <person name="Maillard F."/>
            <person name="Murat C."/>
            <person name="Nolan M."/>
            <person name="Ohm R.A."/>
            <person name="Pangilinan J."/>
            <person name="Pereira M.F."/>
            <person name="Perotto S."/>
            <person name="Peter M."/>
            <person name="Pfister S."/>
            <person name="Riley R."/>
            <person name="Sitrit Y."/>
            <person name="Stielow J.B."/>
            <person name="Szollosi G."/>
            <person name="Zifcakova L."/>
            <person name="Stursova M."/>
            <person name="Spatafora J.W."/>
            <person name="Tedersoo L."/>
            <person name="Vaario L.M."/>
            <person name="Yamada A."/>
            <person name="Yan M."/>
            <person name="Wang P."/>
            <person name="Xu J."/>
            <person name="Bruns T."/>
            <person name="Baldrian P."/>
            <person name="Vilgalys R."/>
            <person name="Dunand C."/>
            <person name="Henrissat B."/>
            <person name="Grigoriev I.V."/>
            <person name="Hibbett D."/>
            <person name="Nagy L.G."/>
            <person name="Martin F.M."/>
        </authorList>
    </citation>
    <scope>NUCLEOTIDE SEQUENCE</scope>
    <source>
        <strain evidence="1">UP504</strain>
    </source>
</reference>
<dbReference type="PANTHER" id="PTHR12083">
    <property type="entry name" value="BIFUNCTIONAL POLYNUCLEOTIDE PHOSPHATASE/KINASE"/>
    <property type="match status" value="1"/>
</dbReference>
<proteinExistence type="predicted"/>
<dbReference type="AlphaFoldDB" id="A0A9P6AU02"/>
<organism evidence="1 2">
    <name type="scientific">Hydnum rufescens UP504</name>
    <dbReference type="NCBI Taxonomy" id="1448309"/>
    <lineage>
        <taxon>Eukaryota</taxon>
        <taxon>Fungi</taxon>
        <taxon>Dikarya</taxon>
        <taxon>Basidiomycota</taxon>
        <taxon>Agaricomycotina</taxon>
        <taxon>Agaricomycetes</taxon>
        <taxon>Cantharellales</taxon>
        <taxon>Hydnaceae</taxon>
        <taxon>Hydnum</taxon>
    </lineage>
</organism>
<dbReference type="OrthoDB" id="3512845at2759"/>
<gene>
    <name evidence="1" type="ORF">BS47DRAFT_1377072</name>
</gene>
<sequence length="182" mass="20765">MKADCQIVLVLCGLVGSGKSTFAQALELHDPNFVRCNQDELGDRRAVEYAVRDALSRGHSVVVDRTNIDIRQRRTWLNITYEFPGVESWVVMMDTPYEECASRLMIRTAHPTLPREKALSVLSRFSFEFVAPQSWEGFDRMFTLAPHPTPTYSSTEIGEILTEIHKSEKLTEPSARTPHHSW</sequence>
<accession>A0A9P6AU02</accession>
<protein>
    <submittedName>
        <fullName evidence="1">Uncharacterized protein</fullName>
    </submittedName>
</protein>
<evidence type="ECO:0000313" key="2">
    <source>
        <dbReference type="Proteomes" id="UP000886523"/>
    </source>
</evidence>
<name>A0A9P6AU02_9AGAM</name>
<keyword evidence="2" id="KW-1185">Reference proteome</keyword>